<dbReference type="InterPro" id="IPR029024">
    <property type="entry name" value="TerB-like"/>
</dbReference>
<organism evidence="1 3">
    <name type="scientific">Pseudomonas tohonis</name>
    <dbReference type="NCBI Taxonomy" id="2725477"/>
    <lineage>
        <taxon>Bacteria</taxon>
        <taxon>Pseudomonadati</taxon>
        <taxon>Pseudomonadota</taxon>
        <taxon>Gammaproteobacteria</taxon>
        <taxon>Pseudomonadales</taxon>
        <taxon>Pseudomonadaceae</taxon>
        <taxon>Pseudomonas</taxon>
    </lineage>
</organism>
<accession>A0A6J4E313</accession>
<dbReference type="Proteomes" id="UP001054892">
    <property type="component" value="Unassembled WGS sequence"/>
</dbReference>
<evidence type="ECO:0000313" key="4">
    <source>
        <dbReference type="Proteomes" id="UP001054892"/>
    </source>
</evidence>
<proteinExistence type="predicted"/>
<dbReference type="AlphaFoldDB" id="A0A6J4E313"/>
<evidence type="ECO:0000313" key="3">
    <source>
        <dbReference type="Proteomes" id="UP000509383"/>
    </source>
</evidence>
<keyword evidence="4" id="KW-1185">Reference proteome</keyword>
<evidence type="ECO:0000313" key="2">
    <source>
        <dbReference type="EMBL" id="GJN55825.1"/>
    </source>
</evidence>
<dbReference type="RefSeq" id="WP_173178420.1">
    <property type="nucleotide sequence ID" value="NZ_AP023189.1"/>
</dbReference>
<dbReference type="SUPFAM" id="SSF158682">
    <property type="entry name" value="TerB-like"/>
    <property type="match status" value="1"/>
</dbReference>
<dbReference type="EMBL" id="AP023189">
    <property type="protein sequence ID" value="BCG23878.1"/>
    <property type="molecule type" value="Genomic_DNA"/>
</dbReference>
<evidence type="ECO:0000313" key="1">
    <source>
        <dbReference type="EMBL" id="BCG23878.1"/>
    </source>
</evidence>
<sequence length="322" mass="34812">MEHAKKVMEMAGYFAGHAVQGVASGEMLIPIVGYLGTDQQTSMVRLLSDSSVEAMQQGEARITSLDEDKLGAVFIRDGLVTLPTGKTDCLIVDIRFASDKQRHFQWLLPYRNAGHEAGFAVHKPKASAGAGFSNDQLQELAAAFFDGLENNEEALEVWNSNFVEQAGESSGFQGQENTQFTAEEFQALRRAPFMVFLLVAAADGKLDNKEAQAFVKQLGESAKNGGQLYSRIITNVITDVPQLLTELLTTPLNHAQELLRIRLIVETKVAPEEAQAFKQALLGLGKAVASASGGFLGFGSKISKEEKATLERIAAGLGLTYS</sequence>
<name>A0A6J4E313_9PSED</name>
<gene>
    <name evidence="1" type="ORF">TUM18999_20690</name>
    <name evidence="2" type="ORF">TUM20286_55770</name>
</gene>
<dbReference type="Proteomes" id="UP000509383">
    <property type="component" value="Chromosome"/>
</dbReference>
<reference evidence="1 3" key="1">
    <citation type="submission" date="2020-05" db="EMBL/GenBank/DDBJ databases">
        <title>Characterization of novel class B3 metallo-beta-lactamase from novel Pseudomonas species.</title>
        <authorList>
            <person name="Yamada K."/>
            <person name="Aoki K."/>
            <person name="Ishii Y."/>
        </authorList>
    </citation>
    <scope>NUCLEOTIDE SEQUENCE [LARGE SCALE GENOMIC DNA]</scope>
    <source>
        <strain evidence="1 3">TUM18999</strain>
        <strain evidence="2 4">TUM20286</strain>
    </source>
</reference>
<dbReference type="KEGG" id="ptw:TUM18999_20690"/>
<dbReference type="Gene3D" id="1.10.3680.10">
    <property type="entry name" value="TerB-like"/>
    <property type="match status" value="1"/>
</dbReference>
<protein>
    <submittedName>
        <fullName evidence="1">Uncharacterized protein</fullName>
    </submittedName>
</protein>
<dbReference type="EMBL" id="BQKM01000021">
    <property type="protein sequence ID" value="GJN55825.1"/>
    <property type="molecule type" value="Genomic_DNA"/>
</dbReference>